<dbReference type="PANTHER" id="PTHR18901:SF38">
    <property type="entry name" value="PSEUDOURIDINE-5'-PHOSPHATASE"/>
    <property type="match status" value="1"/>
</dbReference>
<evidence type="ECO:0000313" key="1">
    <source>
        <dbReference type="EMBL" id="EDU99049.1"/>
    </source>
</evidence>
<dbReference type="InterPro" id="IPR041492">
    <property type="entry name" value="HAD_2"/>
</dbReference>
<dbReference type="EMBL" id="ABIY02000122">
    <property type="protein sequence ID" value="EDU99049.1"/>
    <property type="molecule type" value="Genomic_DNA"/>
</dbReference>
<dbReference type="CDD" id="cd07505">
    <property type="entry name" value="HAD_BPGM-like"/>
    <property type="match status" value="1"/>
</dbReference>
<comment type="caution">
    <text evidence="1">The sequence shown here is derived from an EMBL/GenBank/DDBJ whole genome shotgun (WGS) entry which is preliminary data.</text>
</comment>
<accession>B3JPJ7</accession>
<dbReference type="Gene3D" id="1.10.150.240">
    <property type="entry name" value="Putative phosphatase, domain 2"/>
    <property type="match status" value="1"/>
</dbReference>
<dbReference type="PANTHER" id="PTHR18901">
    <property type="entry name" value="2-DEOXYGLUCOSE-6-PHOSPHATE PHOSPHATASE 2"/>
    <property type="match status" value="1"/>
</dbReference>
<proteinExistence type="predicted"/>
<dbReference type="HOGENOM" id="CLU_045011_13_4_10"/>
<dbReference type="Proteomes" id="UP000003146">
    <property type="component" value="Unassembled WGS sequence"/>
</dbReference>
<dbReference type="Gene3D" id="3.40.50.1000">
    <property type="entry name" value="HAD superfamily/HAD-like"/>
    <property type="match status" value="1"/>
</dbReference>
<dbReference type="InterPro" id="IPR023214">
    <property type="entry name" value="HAD_sf"/>
</dbReference>
<protein>
    <submittedName>
        <fullName evidence="1">HAD hydrolase, family IA, variant 3</fullName>
    </submittedName>
</protein>
<dbReference type="InterPro" id="IPR023198">
    <property type="entry name" value="PGP-like_dom2"/>
</dbReference>
<dbReference type="SFLD" id="SFLDS00003">
    <property type="entry name" value="Haloacid_Dehalogenase"/>
    <property type="match status" value="1"/>
</dbReference>
<name>B3JPJ7_9BACT</name>
<gene>
    <name evidence="1" type="ORF">BACCOP_03788</name>
</gene>
<dbReference type="GO" id="GO:0016787">
    <property type="term" value="F:hydrolase activity"/>
    <property type="evidence" value="ECO:0007669"/>
    <property type="project" value="UniProtKB-KW"/>
</dbReference>
<dbReference type="AlphaFoldDB" id="B3JPJ7"/>
<dbReference type="SUPFAM" id="SSF56784">
    <property type="entry name" value="HAD-like"/>
    <property type="match status" value="1"/>
</dbReference>
<organism evidence="1 2">
    <name type="scientific">Phocaeicola coprocola DSM 17136</name>
    <dbReference type="NCBI Taxonomy" id="470145"/>
    <lineage>
        <taxon>Bacteria</taxon>
        <taxon>Pseudomonadati</taxon>
        <taxon>Bacteroidota</taxon>
        <taxon>Bacteroidia</taxon>
        <taxon>Bacteroidales</taxon>
        <taxon>Bacteroidaceae</taxon>
        <taxon>Phocaeicola</taxon>
    </lineage>
</organism>
<dbReference type="SFLD" id="SFLDG01129">
    <property type="entry name" value="C1.5:_HAD__Beta-PGM__Phosphata"/>
    <property type="match status" value="1"/>
</dbReference>
<reference evidence="1 2" key="1">
    <citation type="submission" date="2008-04" db="EMBL/GenBank/DDBJ databases">
        <title>Draft genome sequence of Bacteroides coprocola (DSM 17136).</title>
        <authorList>
            <person name="Sudarsanam P."/>
            <person name="Ley R."/>
            <person name="Guruge J."/>
            <person name="Turnbaugh P.J."/>
            <person name="Mahowald M."/>
            <person name="Liep D."/>
            <person name="Gordon J."/>
        </authorList>
    </citation>
    <scope>NUCLEOTIDE SEQUENCE [LARGE SCALE GENOMIC DNA]</scope>
    <source>
        <strain evidence="1 2">DSM 17136</strain>
    </source>
</reference>
<dbReference type="STRING" id="470145.BACCOP_03788"/>
<dbReference type="Pfam" id="PF13419">
    <property type="entry name" value="HAD_2"/>
    <property type="match status" value="1"/>
</dbReference>
<keyword evidence="1" id="KW-0378">Hydrolase</keyword>
<dbReference type="InterPro" id="IPR006439">
    <property type="entry name" value="HAD-SF_hydro_IA"/>
</dbReference>
<dbReference type="eggNOG" id="COG0637">
    <property type="taxonomic scope" value="Bacteria"/>
</dbReference>
<sequence length="220" mass="24754">MVKRMDKTKCIAALFDFDGVVMDTETQYSIFWDEIGRQYFPQIKDFGRIIKGQTLTQIYAKHFSGMEKEQQEITARLNQFEKEMSFNYIPGVVAFMEDLRAHGVKIAIVTSSNDLKMANVYKAHPELKELVDRILTAEMFTRSKPAPDCFLLGAEVFDTVVENCVVFEDSFHGLEAGNAANMAVVGLCTTNSAEAIADKCKLVIPDFTAFSFEKMKALLA</sequence>
<dbReference type="InterPro" id="IPR036412">
    <property type="entry name" value="HAD-like_sf"/>
</dbReference>
<evidence type="ECO:0000313" key="2">
    <source>
        <dbReference type="Proteomes" id="UP000003146"/>
    </source>
</evidence>
<dbReference type="NCBIfam" id="TIGR01509">
    <property type="entry name" value="HAD-SF-IA-v3"/>
    <property type="match status" value="1"/>
</dbReference>
<reference evidence="1 2" key="2">
    <citation type="submission" date="2008-04" db="EMBL/GenBank/DDBJ databases">
        <authorList>
            <person name="Fulton L."/>
            <person name="Clifton S."/>
            <person name="Fulton B."/>
            <person name="Xu J."/>
            <person name="Minx P."/>
            <person name="Pepin K.H."/>
            <person name="Johnson M."/>
            <person name="Thiruvilangam P."/>
            <person name="Bhonagiri V."/>
            <person name="Nash W.E."/>
            <person name="Mardis E.R."/>
            <person name="Wilson R.K."/>
        </authorList>
    </citation>
    <scope>NUCLEOTIDE SEQUENCE [LARGE SCALE GENOMIC DNA]</scope>
    <source>
        <strain evidence="1 2">DSM 17136</strain>
    </source>
</reference>